<reference evidence="1" key="1">
    <citation type="submission" date="2022-04" db="EMBL/GenBank/DDBJ databases">
        <title>Genome of the entomopathogenic fungus Entomophthora muscae.</title>
        <authorList>
            <person name="Elya C."/>
            <person name="Lovett B.R."/>
            <person name="Lee E."/>
            <person name="Macias A.M."/>
            <person name="Hajek A.E."/>
            <person name="De Bivort B.L."/>
            <person name="Kasson M.T."/>
            <person name="De Fine Licht H.H."/>
            <person name="Stajich J.E."/>
        </authorList>
    </citation>
    <scope>NUCLEOTIDE SEQUENCE</scope>
    <source>
        <strain evidence="1">Berkeley</strain>
    </source>
</reference>
<dbReference type="Proteomes" id="UP001165960">
    <property type="component" value="Unassembled WGS sequence"/>
</dbReference>
<name>A0ACC2U6P9_9FUNG</name>
<evidence type="ECO:0000313" key="2">
    <source>
        <dbReference type="Proteomes" id="UP001165960"/>
    </source>
</evidence>
<keyword evidence="2" id="KW-1185">Reference proteome</keyword>
<dbReference type="EMBL" id="QTSX02001428">
    <property type="protein sequence ID" value="KAJ9082579.1"/>
    <property type="molecule type" value="Genomic_DNA"/>
</dbReference>
<sequence length="193" mass="21049">MSSRSCYSCGETGHQARECSKGQRCYNCQKFGHLSQNCTEPTAEKVCYKCNEPGHVAQSCPSSKGDGRDSSHGKSRGDNDDRGRYSSFSKDDDFKSERSDRGNCFKCSRPGHIARECRYETSQGYSSGGGGSFGSTCYTCGERGHRARDCQGESKCYNCGKTGHISRDCDQPSGQVCYGCGNPGHIKMDCPNL</sequence>
<gene>
    <name evidence="1" type="ORF">DSO57_1003350</name>
</gene>
<accession>A0ACC2U6P9</accession>
<evidence type="ECO:0000313" key="1">
    <source>
        <dbReference type="EMBL" id="KAJ9082579.1"/>
    </source>
</evidence>
<proteinExistence type="predicted"/>
<protein>
    <submittedName>
        <fullName evidence="1">Uncharacterized protein</fullName>
    </submittedName>
</protein>
<comment type="caution">
    <text evidence="1">The sequence shown here is derived from an EMBL/GenBank/DDBJ whole genome shotgun (WGS) entry which is preliminary data.</text>
</comment>
<organism evidence="1 2">
    <name type="scientific">Entomophthora muscae</name>
    <dbReference type="NCBI Taxonomy" id="34485"/>
    <lineage>
        <taxon>Eukaryota</taxon>
        <taxon>Fungi</taxon>
        <taxon>Fungi incertae sedis</taxon>
        <taxon>Zoopagomycota</taxon>
        <taxon>Entomophthoromycotina</taxon>
        <taxon>Entomophthoromycetes</taxon>
        <taxon>Entomophthorales</taxon>
        <taxon>Entomophthoraceae</taxon>
        <taxon>Entomophthora</taxon>
    </lineage>
</organism>